<dbReference type="Proteomes" id="UP000054771">
    <property type="component" value="Unassembled WGS sequence"/>
</dbReference>
<protein>
    <submittedName>
        <fullName evidence="1">Uncharacterized protein</fullName>
    </submittedName>
</protein>
<organism evidence="1 2">
    <name type="scientific">Aspergillus calidoustus</name>
    <dbReference type="NCBI Taxonomy" id="454130"/>
    <lineage>
        <taxon>Eukaryota</taxon>
        <taxon>Fungi</taxon>
        <taxon>Dikarya</taxon>
        <taxon>Ascomycota</taxon>
        <taxon>Pezizomycotina</taxon>
        <taxon>Eurotiomycetes</taxon>
        <taxon>Eurotiomycetidae</taxon>
        <taxon>Eurotiales</taxon>
        <taxon>Aspergillaceae</taxon>
        <taxon>Aspergillus</taxon>
        <taxon>Aspergillus subgen. Nidulantes</taxon>
    </lineage>
</organism>
<evidence type="ECO:0000313" key="1">
    <source>
        <dbReference type="EMBL" id="CEN61842.1"/>
    </source>
</evidence>
<evidence type="ECO:0000313" key="2">
    <source>
        <dbReference type="Proteomes" id="UP000054771"/>
    </source>
</evidence>
<keyword evidence="2" id="KW-1185">Reference proteome</keyword>
<sequence length="132" mass="14926">MTTAACTPSPVKALLVKSQNKIIFMPFTTKSPANKTRSATVLLLTGPTSIRTESRTLDATQLGEIVHLETIDEATVQFIISAMPKVLEDMHREWFARCKTSAERFQKYVVDLQAAYWVARRGRLGMKFEFED</sequence>
<dbReference type="EMBL" id="CDMC01000006">
    <property type="protein sequence ID" value="CEN61842.1"/>
    <property type="molecule type" value="Genomic_DNA"/>
</dbReference>
<name>A0A0U5GVG4_ASPCI</name>
<reference evidence="2" key="1">
    <citation type="journal article" date="2016" name="Genome Announc.">
        <title>Draft genome sequences of fungus Aspergillus calidoustus.</title>
        <authorList>
            <person name="Horn F."/>
            <person name="Linde J."/>
            <person name="Mattern D.J."/>
            <person name="Walther G."/>
            <person name="Guthke R."/>
            <person name="Scherlach K."/>
            <person name="Martin K."/>
            <person name="Brakhage A.A."/>
            <person name="Petzke L."/>
            <person name="Valiante V."/>
        </authorList>
    </citation>
    <scope>NUCLEOTIDE SEQUENCE [LARGE SCALE GENOMIC DNA]</scope>
    <source>
        <strain evidence="2">SF006504</strain>
    </source>
</reference>
<gene>
    <name evidence="1" type="ORF">ASPCAL08490</name>
</gene>
<accession>A0A0U5GVG4</accession>
<dbReference type="AlphaFoldDB" id="A0A0U5GVG4"/>
<proteinExistence type="predicted"/>